<evidence type="ECO:0000313" key="2">
    <source>
        <dbReference type="EMBL" id="RDJ21083.1"/>
    </source>
</evidence>
<dbReference type="InterPro" id="IPR016181">
    <property type="entry name" value="Acyl_CoA_acyltransferase"/>
</dbReference>
<dbReference type="PROSITE" id="PS51186">
    <property type="entry name" value="GNAT"/>
    <property type="match status" value="1"/>
</dbReference>
<evidence type="ECO:0000259" key="1">
    <source>
        <dbReference type="PROSITE" id="PS51186"/>
    </source>
</evidence>
<protein>
    <recommendedName>
        <fullName evidence="1">N-acetyltransferase domain-containing protein</fullName>
    </recommendedName>
</protein>
<dbReference type="InterPro" id="IPR000182">
    <property type="entry name" value="GNAT_dom"/>
</dbReference>
<dbReference type="OrthoDB" id="10007120at2"/>
<dbReference type="Pfam" id="PF00583">
    <property type="entry name" value="Acetyltransf_1"/>
    <property type="match status" value="1"/>
</dbReference>
<dbReference type="EMBL" id="QQTP01000014">
    <property type="protein sequence ID" value="RDJ21083.1"/>
    <property type="molecule type" value="Genomic_DNA"/>
</dbReference>
<proteinExistence type="predicted"/>
<dbReference type="SUPFAM" id="SSF55729">
    <property type="entry name" value="Acyl-CoA N-acyltransferases (Nat)"/>
    <property type="match status" value="1"/>
</dbReference>
<sequence>MANLLALAAAASAPAAGDSSISISARNEHLDILIQSMLPGNDLVGVNAAKGLFDRVMGTAASQLLFDYRADDLFERKAIVVIAKVEERVVGTLHVHMDDKQQLWVRGAVVDPVYSGRQIASAMGAMGVVHAGCSGLRFTRATLAIRILADGTMNEPSRVSFARLGFVEGELGEARIDGSFRNRHLFASCERDVFGPFTRYGRMHAGPDVFARSVRFLEAWRQLRHPDALATIR</sequence>
<dbReference type="Proteomes" id="UP000255207">
    <property type="component" value="Unassembled WGS sequence"/>
</dbReference>
<feature type="domain" description="N-acetyltransferase" evidence="1">
    <location>
        <begin position="32"/>
        <end position="192"/>
    </location>
</feature>
<organism evidence="2 3">
    <name type="scientific">Bosea caraganae</name>
    <dbReference type="NCBI Taxonomy" id="2763117"/>
    <lineage>
        <taxon>Bacteria</taxon>
        <taxon>Pseudomonadati</taxon>
        <taxon>Pseudomonadota</taxon>
        <taxon>Alphaproteobacteria</taxon>
        <taxon>Hyphomicrobiales</taxon>
        <taxon>Boseaceae</taxon>
        <taxon>Bosea</taxon>
    </lineage>
</organism>
<dbReference type="RefSeq" id="WP_114831537.1">
    <property type="nucleotide sequence ID" value="NZ_QQTO01000016.1"/>
</dbReference>
<comment type="caution">
    <text evidence="2">The sequence shown here is derived from an EMBL/GenBank/DDBJ whole genome shotgun (WGS) entry which is preliminary data.</text>
</comment>
<dbReference type="AlphaFoldDB" id="A0A370L144"/>
<evidence type="ECO:0000313" key="3">
    <source>
        <dbReference type="Proteomes" id="UP000255207"/>
    </source>
</evidence>
<reference evidence="3" key="1">
    <citation type="submission" date="2018-07" db="EMBL/GenBank/DDBJ databases">
        <authorList>
            <person name="Safronova V.I."/>
            <person name="Chirak E.R."/>
            <person name="Sazanova A.L."/>
        </authorList>
    </citation>
    <scope>NUCLEOTIDE SEQUENCE [LARGE SCALE GENOMIC DNA]</scope>
    <source>
        <strain evidence="3">RCAM04685</strain>
    </source>
</reference>
<accession>A0A370L144</accession>
<keyword evidence="3" id="KW-1185">Reference proteome</keyword>
<gene>
    <name evidence="2" type="ORF">DWE98_22435</name>
</gene>
<name>A0A370L144_9HYPH</name>
<dbReference type="Gene3D" id="3.40.630.30">
    <property type="match status" value="1"/>
</dbReference>
<dbReference type="GO" id="GO:0016747">
    <property type="term" value="F:acyltransferase activity, transferring groups other than amino-acyl groups"/>
    <property type="evidence" value="ECO:0007669"/>
    <property type="project" value="InterPro"/>
</dbReference>